<protein>
    <submittedName>
        <fullName evidence="2">Uncharacterized protein</fullName>
    </submittedName>
</protein>
<name>Q65XR6_ORYSJ</name>
<evidence type="ECO:0000313" key="3">
    <source>
        <dbReference type="Proteomes" id="UP000000763"/>
    </source>
</evidence>
<reference evidence="3" key="1">
    <citation type="journal article" date="2005" name="Nature">
        <title>The map-based sequence of the rice genome.</title>
        <authorList>
            <consortium name="International rice genome sequencing project (IRGSP)"/>
            <person name="Matsumoto T."/>
            <person name="Wu J."/>
            <person name="Kanamori H."/>
            <person name="Katayose Y."/>
            <person name="Fujisawa M."/>
            <person name="Namiki N."/>
            <person name="Mizuno H."/>
            <person name="Yamamoto K."/>
            <person name="Antonio B.A."/>
            <person name="Baba T."/>
            <person name="Sakata K."/>
            <person name="Nagamura Y."/>
            <person name="Aoki H."/>
            <person name="Arikawa K."/>
            <person name="Arita K."/>
            <person name="Bito T."/>
            <person name="Chiden Y."/>
            <person name="Fujitsuka N."/>
            <person name="Fukunaka R."/>
            <person name="Hamada M."/>
            <person name="Harada C."/>
            <person name="Hayashi A."/>
            <person name="Hijishita S."/>
            <person name="Honda M."/>
            <person name="Hosokawa S."/>
            <person name="Ichikawa Y."/>
            <person name="Idonuma A."/>
            <person name="Iijima M."/>
            <person name="Ikeda M."/>
            <person name="Ikeno M."/>
            <person name="Ito K."/>
            <person name="Ito S."/>
            <person name="Ito T."/>
            <person name="Ito Y."/>
            <person name="Ito Y."/>
            <person name="Iwabuchi A."/>
            <person name="Kamiya K."/>
            <person name="Karasawa W."/>
            <person name="Kurita K."/>
            <person name="Katagiri S."/>
            <person name="Kikuta A."/>
            <person name="Kobayashi H."/>
            <person name="Kobayashi N."/>
            <person name="Machita K."/>
            <person name="Maehara T."/>
            <person name="Masukawa M."/>
            <person name="Mizubayashi T."/>
            <person name="Mukai Y."/>
            <person name="Nagasaki H."/>
            <person name="Nagata Y."/>
            <person name="Naito S."/>
            <person name="Nakashima M."/>
            <person name="Nakama Y."/>
            <person name="Nakamichi Y."/>
            <person name="Nakamura M."/>
            <person name="Meguro A."/>
            <person name="Negishi M."/>
            <person name="Ohta I."/>
            <person name="Ohta T."/>
            <person name="Okamoto M."/>
            <person name="Ono N."/>
            <person name="Saji S."/>
            <person name="Sakaguchi M."/>
            <person name="Sakai K."/>
            <person name="Shibata M."/>
            <person name="Shimokawa T."/>
            <person name="Song J."/>
            <person name="Takazaki Y."/>
            <person name="Terasawa K."/>
            <person name="Tsugane M."/>
            <person name="Tsuji K."/>
            <person name="Ueda S."/>
            <person name="Waki K."/>
            <person name="Yamagata H."/>
            <person name="Yamamoto M."/>
            <person name="Yamamoto S."/>
            <person name="Yamane H."/>
            <person name="Yoshiki S."/>
            <person name="Yoshihara R."/>
            <person name="Yukawa K."/>
            <person name="Zhong H."/>
            <person name="Yano M."/>
            <person name="Yuan Q."/>
            <person name="Ouyang S."/>
            <person name="Liu J."/>
            <person name="Jones K.M."/>
            <person name="Gansberger K."/>
            <person name="Moffat K."/>
            <person name="Hill J."/>
            <person name="Bera J."/>
            <person name="Fadrosh D."/>
            <person name="Jin S."/>
            <person name="Johri S."/>
            <person name="Kim M."/>
            <person name="Overton L."/>
            <person name="Reardon M."/>
            <person name="Tsitrin T."/>
            <person name="Vuong H."/>
            <person name="Weaver B."/>
            <person name="Ciecko A."/>
            <person name="Tallon L."/>
            <person name="Jackson J."/>
            <person name="Pai G."/>
            <person name="Aken S.V."/>
            <person name="Utterback T."/>
            <person name="Reidmuller S."/>
            <person name="Feldblyum T."/>
            <person name="Hsiao J."/>
            <person name="Zismann V."/>
            <person name="Iobst S."/>
            <person name="de Vazeille A.R."/>
            <person name="Buell C.R."/>
            <person name="Ying K."/>
            <person name="Li Y."/>
            <person name="Lu T."/>
            <person name="Huang Y."/>
            <person name="Zhao Q."/>
            <person name="Feng Q."/>
            <person name="Zhang L."/>
            <person name="Zhu J."/>
            <person name="Weng Q."/>
            <person name="Mu J."/>
            <person name="Lu Y."/>
            <person name="Fan D."/>
            <person name="Liu Y."/>
            <person name="Guan J."/>
            <person name="Zhang Y."/>
            <person name="Yu S."/>
            <person name="Liu X."/>
            <person name="Zhang Y."/>
            <person name="Hong G."/>
            <person name="Han B."/>
            <person name="Choisne N."/>
            <person name="Demange N."/>
            <person name="Orjeda G."/>
            <person name="Samain S."/>
            <person name="Cattolico L."/>
            <person name="Pelletier E."/>
            <person name="Couloux A."/>
            <person name="Segurens B."/>
            <person name="Wincker P."/>
            <person name="D'Hont A."/>
            <person name="Scarpelli C."/>
            <person name="Weissenbach J."/>
            <person name="Salanoubat M."/>
            <person name="Quetier F."/>
            <person name="Yu Y."/>
            <person name="Kim H.R."/>
            <person name="Rambo T."/>
            <person name="Currie J."/>
            <person name="Collura K."/>
            <person name="Luo M."/>
            <person name="Yang T."/>
            <person name="Ammiraju J.S.S."/>
            <person name="Engler F."/>
            <person name="Soderlund C."/>
            <person name="Wing R.A."/>
            <person name="Palmer L.E."/>
            <person name="de la Bastide M."/>
            <person name="Spiegel L."/>
            <person name="Nascimento L."/>
            <person name="Zutavern T."/>
            <person name="O'Shaughnessy A."/>
            <person name="Dike S."/>
            <person name="Dedhia N."/>
            <person name="Preston R."/>
            <person name="Balija V."/>
            <person name="McCombie W.R."/>
            <person name="Chow T."/>
            <person name="Chen H."/>
            <person name="Chung M."/>
            <person name="Chen C."/>
            <person name="Shaw J."/>
            <person name="Wu H."/>
            <person name="Hsiao K."/>
            <person name="Chao Y."/>
            <person name="Chu M."/>
            <person name="Cheng C."/>
            <person name="Hour A."/>
            <person name="Lee P."/>
            <person name="Lin S."/>
            <person name="Lin Y."/>
            <person name="Liou J."/>
            <person name="Liu S."/>
            <person name="Hsing Y."/>
            <person name="Raghuvanshi S."/>
            <person name="Mohanty A."/>
            <person name="Bharti A.K."/>
            <person name="Gaur A."/>
            <person name="Gupta V."/>
            <person name="Kumar D."/>
            <person name="Ravi V."/>
            <person name="Vij S."/>
            <person name="Kapur A."/>
            <person name="Khurana P."/>
            <person name="Khurana P."/>
            <person name="Khurana J.P."/>
            <person name="Tyagi A.K."/>
            <person name="Gaikwad K."/>
            <person name="Singh A."/>
            <person name="Dalal V."/>
            <person name="Srivastava S."/>
            <person name="Dixit A."/>
            <person name="Pal A.K."/>
            <person name="Ghazi I.A."/>
            <person name="Yadav M."/>
            <person name="Pandit A."/>
            <person name="Bhargava A."/>
            <person name="Sureshbabu K."/>
            <person name="Batra K."/>
            <person name="Sharma T.R."/>
            <person name="Mohapatra T."/>
            <person name="Singh N.K."/>
            <person name="Messing J."/>
            <person name="Nelson A.B."/>
            <person name="Fuks G."/>
            <person name="Kavchok S."/>
            <person name="Keizer G."/>
            <person name="Linton E."/>
            <person name="Llaca V."/>
            <person name="Song R."/>
            <person name="Tanyolac B."/>
            <person name="Young S."/>
            <person name="Ho-Il K."/>
            <person name="Hahn J.H."/>
            <person name="Sangsakoo G."/>
            <person name="Vanavichit A."/>
            <person name="de Mattos Luiz.A.T."/>
            <person name="Zimmer P.D."/>
            <person name="Malone G."/>
            <person name="Dellagostin O."/>
            <person name="de Oliveira A.C."/>
            <person name="Bevan M."/>
            <person name="Bancroft I."/>
            <person name="Minx P."/>
            <person name="Cordum H."/>
            <person name="Wilson R."/>
            <person name="Cheng Z."/>
            <person name="Jin W."/>
            <person name="Jiang J."/>
            <person name="Leong S.A."/>
            <person name="Iwama H."/>
            <person name="Gojobori T."/>
            <person name="Itoh T."/>
            <person name="Niimura Y."/>
            <person name="Fujii Y."/>
            <person name="Habara T."/>
            <person name="Sakai H."/>
            <person name="Sato Y."/>
            <person name="Wilson G."/>
            <person name="Kumar K."/>
            <person name="McCouch S."/>
            <person name="Juretic N."/>
            <person name="Hoen D."/>
            <person name="Wright S."/>
            <person name="Bruskiewich R."/>
            <person name="Bureau T."/>
            <person name="Miyao A."/>
            <person name="Hirochika H."/>
            <person name="Nishikawa T."/>
            <person name="Kadowaki K."/>
            <person name="Sugiura M."/>
            <person name="Burr B."/>
            <person name="Sasaki T."/>
        </authorList>
    </citation>
    <scope>NUCLEOTIDE SEQUENCE [LARGE SCALE GENOMIC DNA]</scope>
    <source>
        <strain evidence="3">cv. Nipponbare</strain>
    </source>
</reference>
<feature type="compositionally biased region" description="Pro residues" evidence="1">
    <location>
        <begin position="84"/>
        <end position="96"/>
    </location>
</feature>
<feature type="compositionally biased region" description="Basic and acidic residues" evidence="1">
    <location>
        <begin position="19"/>
        <end position="29"/>
    </location>
</feature>
<proteinExistence type="predicted"/>
<dbReference type="AlphaFoldDB" id="Q65XR6"/>
<dbReference type="Proteomes" id="UP000000763">
    <property type="component" value="Chromosome 5"/>
</dbReference>
<dbReference type="EMBL" id="AC087553">
    <property type="protein sequence ID" value="AAU44335.1"/>
    <property type="molecule type" value="Genomic_DNA"/>
</dbReference>
<feature type="compositionally biased region" description="Low complexity" evidence="1">
    <location>
        <begin position="30"/>
        <end position="40"/>
    </location>
</feature>
<sequence length="317" mass="33582">MWGEREYVRYVPTGGGGGGERRGGGDRPRPSQAARRPPLRVADRWGPPVGPVSHLPPISLAPPRRNRRRALASASPGPRRPRPRPPIAPAPCNPLPPPFSLLRPPLAAARLAARPRRRRRRIRVAEIHPVHLSSVEGTPKLVRSPTSSSRGLPSPFAIVFLRAGHPRVARRHLRLPPPPPVPPVAAVVGRVPSPLDLAGRSPPLAQPPPHRLCAVAFAAGCRRRQPVRACAVAVAAVGRPAVSQAEPVPPPFLSRAADQWARVPAPLPPSPESLTGGPRMSAPRPVLTSALGCGDSDRGGSGDVAMTATTREAVGWC</sequence>
<evidence type="ECO:0000313" key="2">
    <source>
        <dbReference type="EMBL" id="AAU44335.1"/>
    </source>
</evidence>
<evidence type="ECO:0000256" key="1">
    <source>
        <dbReference type="SAM" id="MobiDB-lite"/>
    </source>
</evidence>
<accession>Q65XR6</accession>
<feature type="region of interest" description="Disordered" evidence="1">
    <location>
        <begin position="1"/>
        <end position="96"/>
    </location>
</feature>
<gene>
    <name evidence="2" type="ORF">P0685E10.13</name>
</gene>
<reference evidence="3" key="2">
    <citation type="journal article" date="2008" name="Nucleic Acids Res.">
        <title>The rice annotation project database (RAP-DB): 2008 update.</title>
        <authorList>
            <consortium name="The rice annotation project (RAP)"/>
        </authorList>
    </citation>
    <scope>GENOME REANNOTATION</scope>
    <source>
        <strain evidence="3">cv. Nipponbare</strain>
    </source>
</reference>
<organism evidence="2 3">
    <name type="scientific">Oryza sativa subsp. japonica</name>
    <name type="common">Rice</name>
    <dbReference type="NCBI Taxonomy" id="39947"/>
    <lineage>
        <taxon>Eukaryota</taxon>
        <taxon>Viridiplantae</taxon>
        <taxon>Streptophyta</taxon>
        <taxon>Embryophyta</taxon>
        <taxon>Tracheophyta</taxon>
        <taxon>Spermatophyta</taxon>
        <taxon>Magnoliopsida</taxon>
        <taxon>Liliopsida</taxon>
        <taxon>Poales</taxon>
        <taxon>Poaceae</taxon>
        <taxon>BOP clade</taxon>
        <taxon>Oryzoideae</taxon>
        <taxon>Oryzeae</taxon>
        <taxon>Oryzinae</taxon>
        <taxon>Oryza</taxon>
        <taxon>Oryza sativa</taxon>
    </lineage>
</organism>